<gene>
    <name evidence="1" type="ORF">ECANGB1_324</name>
</gene>
<dbReference type="AlphaFoldDB" id="A0A1Y1S5M2"/>
<accession>A0A1Y1S5M2</accession>
<dbReference type="Proteomes" id="UP000192639">
    <property type="component" value="Unassembled WGS sequence"/>
</dbReference>
<reference evidence="1 2" key="1">
    <citation type="journal article" date="2017" name="Environ. Microbiol.">
        <title>Decay of the glycolytic pathway and adaptation to intranuclear parasitism within Enterocytozoonidae microsporidia.</title>
        <authorList>
            <person name="Wiredu Boakye D."/>
            <person name="Jaroenlak P."/>
            <person name="Prachumwat A."/>
            <person name="Williams T.A."/>
            <person name="Bateman K.S."/>
            <person name="Itsathitphaisarn O."/>
            <person name="Sritunyalucksana K."/>
            <person name="Paszkiewicz K.H."/>
            <person name="Moore K.A."/>
            <person name="Stentiford G.D."/>
            <person name="Williams B.A."/>
        </authorList>
    </citation>
    <scope>NUCLEOTIDE SEQUENCE [LARGE SCALE GENOMIC DNA]</scope>
    <source>
        <strain evidence="1 2">GB1</strain>
    </source>
</reference>
<evidence type="ECO:0000313" key="2">
    <source>
        <dbReference type="Proteomes" id="UP000192639"/>
    </source>
</evidence>
<sequence>MAQEAERPACDCDLKKHSEESGPCILGMRPNETSYKMEQKKEMTEWVQAVLDAIERDEDVNENEVRVLFEEIQTKLPK</sequence>
<dbReference type="VEuPathDB" id="MicrosporidiaDB:ECANGB1_324"/>
<protein>
    <submittedName>
        <fullName evidence="1">Uncharacterized protein</fullName>
    </submittedName>
</protein>
<evidence type="ECO:0000313" key="1">
    <source>
        <dbReference type="EMBL" id="ORD93292.1"/>
    </source>
</evidence>
<organism evidence="1 2">
    <name type="scientific">Enterospora canceri</name>
    <dbReference type="NCBI Taxonomy" id="1081671"/>
    <lineage>
        <taxon>Eukaryota</taxon>
        <taxon>Fungi</taxon>
        <taxon>Fungi incertae sedis</taxon>
        <taxon>Microsporidia</taxon>
        <taxon>Enterocytozoonidae</taxon>
        <taxon>Enterospora</taxon>
    </lineage>
</organism>
<comment type="caution">
    <text evidence="1">The sequence shown here is derived from an EMBL/GenBank/DDBJ whole genome shotgun (WGS) entry which is preliminary data.</text>
</comment>
<keyword evidence="2" id="KW-1185">Reference proteome</keyword>
<dbReference type="EMBL" id="LWDP01000118">
    <property type="protein sequence ID" value="ORD93292.1"/>
    <property type="molecule type" value="Genomic_DNA"/>
</dbReference>
<name>A0A1Y1S5M2_9MICR</name>
<proteinExistence type="predicted"/>